<sequence length="61" mass="6614">MFGTEEAIKSQNQPSRTSAHCGAFHCAGSVARGKAVRNIKCILATGFEVATPKEQRSDEKY</sequence>
<organism evidence="1">
    <name type="scientific">Timema monikensis</name>
    <dbReference type="NCBI Taxonomy" id="170555"/>
    <lineage>
        <taxon>Eukaryota</taxon>
        <taxon>Metazoa</taxon>
        <taxon>Ecdysozoa</taxon>
        <taxon>Arthropoda</taxon>
        <taxon>Hexapoda</taxon>
        <taxon>Insecta</taxon>
        <taxon>Pterygota</taxon>
        <taxon>Neoptera</taxon>
        <taxon>Polyneoptera</taxon>
        <taxon>Phasmatodea</taxon>
        <taxon>Timematodea</taxon>
        <taxon>Timematoidea</taxon>
        <taxon>Timematidae</taxon>
        <taxon>Timema</taxon>
    </lineage>
</organism>
<proteinExistence type="predicted"/>
<evidence type="ECO:0000313" key="1">
    <source>
        <dbReference type="EMBL" id="CAD7430920.1"/>
    </source>
</evidence>
<protein>
    <submittedName>
        <fullName evidence="1">Uncharacterized protein</fullName>
    </submittedName>
</protein>
<dbReference type="AlphaFoldDB" id="A0A7R9EE30"/>
<name>A0A7R9EE30_9NEOP</name>
<reference evidence="1" key="1">
    <citation type="submission" date="2020-11" db="EMBL/GenBank/DDBJ databases">
        <authorList>
            <person name="Tran Van P."/>
        </authorList>
    </citation>
    <scope>NUCLEOTIDE SEQUENCE</scope>
</reference>
<accession>A0A7R9EE30</accession>
<gene>
    <name evidence="1" type="ORF">TMSB3V08_LOCUS7665</name>
</gene>
<dbReference type="EMBL" id="OB794703">
    <property type="protein sequence ID" value="CAD7430920.1"/>
    <property type="molecule type" value="Genomic_DNA"/>
</dbReference>